<dbReference type="SUPFAM" id="SSF53474">
    <property type="entry name" value="alpha/beta-Hydrolases"/>
    <property type="match status" value="1"/>
</dbReference>
<organism evidence="4 5">
    <name type="scientific">Ceratobasidium theobromae</name>
    <dbReference type="NCBI Taxonomy" id="1582974"/>
    <lineage>
        <taxon>Eukaryota</taxon>
        <taxon>Fungi</taxon>
        <taxon>Dikarya</taxon>
        <taxon>Basidiomycota</taxon>
        <taxon>Agaricomycotina</taxon>
        <taxon>Agaricomycetes</taxon>
        <taxon>Cantharellales</taxon>
        <taxon>Ceratobasidiaceae</taxon>
        <taxon>Ceratobasidium</taxon>
    </lineage>
</organism>
<evidence type="ECO:0000256" key="1">
    <source>
        <dbReference type="ARBA" id="ARBA00022801"/>
    </source>
</evidence>
<gene>
    <name evidence="4" type="ORF">CTheo_4358</name>
</gene>
<protein>
    <submittedName>
        <fullName evidence="4">Alpha/beta hydrolase family containing protein</fullName>
    </submittedName>
</protein>
<keyword evidence="5" id="KW-1185">Reference proteome</keyword>
<proteinExistence type="inferred from homology"/>
<comment type="caution">
    <text evidence="4">The sequence shown here is derived from an EMBL/GenBank/DDBJ whole genome shotgun (WGS) entry which is preliminary data.</text>
</comment>
<sequence>MSTTQVHPLGYESKVAKVSSGHYYRYVDVHPPQGVKTIVTALVLHGFPDSAYGWRHQVKGWSQRGIRLIIPDTIGYTGSSQPTNPQEYALKLQSDDLEELVHQAGVPEGEKIILIAHDWGAGIATRMAQFKPSLIKGAANLCVPFRAPPPRAISLEQMVEQLPNFQYQLFFASPESTPLIDANVEKFINLIYASARQYASGEAAPFEKAGVIEAWLKDETKSVTSELLSKEEFDTIVSQIKAGVGFSAMLNYYQTRHINHELEKDLPQEYCPELPKLMVIPKADPALPVAMSLHAEKQLKTLEVVWLDGLCGHWVQLERPQEIEKIVGEWVEKMAVKGWVA</sequence>
<evidence type="ECO:0000259" key="3">
    <source>
        <dbReference type="Pfam" id="PF00561"/>
    </source>
</evidence>
<dbReference type="Proteomes" id="UP000383932">
    <property type="component" value="Unassembled WGS sequence"/>
</dbReference>
<dbReference type="PRINTS" id="PR00412">
    <property type="entry name" value="EPOXHYDRLASE"/>
</dbReference>
<accession>A0A5N5QLM7</accession>
<feature type="domain" description="AB hydrolase-1" evidence="3">
    <location>
        <begin position="42"/>
        <end position="320"/>
    </location>
</feature>
<dbReference type="InterPro" id="IPR000639">
    <property type="entry name" value="Epox_hydrolase-like"/>
</dbReference>
<keyword evidence="1 4" id="KW-0378">Hydrolase</keyword>
<evidence type="ECO:0000313" key="4">
    <source>
        <dbReference type="EMBL" id="KAB5592207.1"/>
    </source>
</evidence>
<comment type="similarity">
    <text evidence="2">Belongs to the AB hydrolase superfamily. Epoxide hydrolase family.</text>
</comment>
<dbReference type="Gene3D" id="3.40.50.1820">
    <property type="entry name" value="alpha/beta hydrolase"/>
    <property type="match status" value="1"/>
</dbReference>
<dbReference type="InterPro" id="IPR000073">
    <property type="entry name" value="AB_hydrolase_1"/>
</dbReference>
<dbReference type="InterPro" id="IPR029058">
    <property type="entry name" value="AB_hydrolase_fold"/>
</dbReference>
<dbReference type="AlphaFoldDB" id="A0A5N5QLM7"/>
<dbReference type="Pfam" id="PF00561">
    <property type="entry name" value="Abhydrolase_1"/>
    <property type="match status" value="1"/>
</dbReference>
<name>A0A5N5QLM7_9AGAM</name>
<evidence type="ECO:0000313" key="5">
    <source>
        <dbReference type="Proteomes" id="UP000383932"/>
    </source>
</evidence>
<dbReference type="OrthoDB" id="284184at2759"/>
<evidence type="ECO:0000256" key="2">
    <source>
        <dbReference type="ARBA" id="ARBA00038334"/>
    </source>
</evidence>
<dbReference type="GO" id="GO:0016787">
    <property type="term" value="F:hydrolase activity"/>
    <property type="evidence" value="ECO:0007669"/>
    <property type="project" value="UniProtKB-KW"/>
</dbReference>
<reference evidence="4 5" key="1">
    <citation type="journal article" date="2019" name="Fungal Biol. Biotechnol.">
        <title>Draft genome sequence of fastidious pathogen Ceratobasidium theobromae, which causes vascular-streak dieback in Theobroma cacao.</title>
        <authorList>
            <person name="Ali S.S."/>
            <person name="Asman A."/>
            <person name="Shao J."/>
            <person name="Firmansyah A.P."/>
            <person name="Susilo A.W."/>
            <person name="Rosmana A."/>
            <person name="McMahon P."/>
            <person name="Junaid M."/>
            <person name="Guest D."/>
            <person name="Kheng T.Y."/>
            <person name="Meinhardt L.W."/>
            <person name="Bailey B.A."/>
        </authorList>
    </citation>
    <scope>NUCLEOTIDE SEQUENCE [LARGE SCALE GENOMIC DNA]</scope>
    <source>
        <strain evidence="4 5">CT2</strain>
    </source>
</reference>
<dbReference type="PANTHER" id="PTHR43329">
    <property type="entry name" value="EPOXIDE HYDROLASE"/>
    <property type="match status" value="1"/>
</dbReference>
<dbReference type="EMBL" id="SSOP01000073">
    <property type="protein sequence ID" value="KAB5592207.1"/>
    <property type="molecule type" value="Genomic_DNA"/>
</dbReference>